<feature type="transmembrane region" description="Helical" evidence="1">
    <location>
        <begin position="12"/>
        <end position="32"/>
    </location>
</feature>
<dbReference type="Proteomes" id="UP001209417">
    <property type="component" value="Unassembled WGS sequence"/>
</dbReference>
<gene>
    <name evidence="3" type="ORF">ONT19_15865</name>
</gene>
<keyword evidence="3" id="KW-0808">Transferase</keyword>
<reference evidence="3" key="1">
    <citation type="submission" date="2022-11" db="EMBL/GenBank/DDBJ databases">
        <title>Genomic repertoires linked with pathogenic potency of arthritogenic Prevotella copri isolated from the gut of rheumatoid arthritis patients.</title>
        <authorList>
            <person name="Nii T."/>
            <person name="Maeda Y."/>
            <person name="Motooka D."/>
            <person name="Naito M."/>
            <person name="Matsumoto Y."/>
            <person name="Ogawa T."/>
            <person name="Oguro-Igashira E."/>
            <person name="Kishikawa T."/>
            <person name="Yamashita M."/>
            <person name="Koizumi S."/>
            <person name="Kurakawa T."/>
            <person name="Okumura R."/>
            <person name="Kayama H."/>
            <person name="Murakami M."/>
            <person name="Sakaguchi T."/>
            <person name="Das B."/>
            <person name="Nakamura S."/>
            <person name="Okada Y."/>
            <person name="Kumanogoh A."/>
            <person name="Takeda K."/>
        </authorList>
    </citation>
    <scope>NUCLEOTIDE SEQUENCE</scope>
    <source>
        <strain evidence="3">H019-1</strain>
    </source>
</reference>
<feature type="transmembrane region" description="Helical" evidence="1">
    <location>
        <begin position="38"/>
        <end position="58"/>
    </location>
</feature>
<evidence type="ECO:0000313" key="4">
    <source>
        <dbReference type="Proteomes" id="UP001209417"/>
    </source>
</evidence>
<dbReference type="InterPro" id="IPR052734">
    <property type="entry name" value="Nod_factor_acetyltransferase"/>
</dbReference>
<feature type="transmembrane region" description="Helical" evidence="1">
    <location>
        <begin position="79"/>
        <end position="99"/>
    </location>
</feature>
<name>A0AAW5UEW1_9BACT</name>
<organism evidence="3 4">
    <name type="scientific">Segatella copri</name>
    <dbReference type="NCBI Taxonomy" id="165179"/>
    <lineage>
        <taxon>Bacteria</taxon>
        <taxon>Pseudomonadati</taxon>
        <taxon>Bacteroidota</taxon>
        <taxon>Bacteroidia</taxon>
        <taxon>Bacteroidales</taxon>
        <taxon>Prevotellaceae</taxon>
        <taxon>Segatella</taxon>
    </lineage>
</organism>
<protein>
    <submittedName>
        <fullName evidence="3">Acyltransferase family protein</fullName>
    </submittedName>
</protein>
<keyword evidence="1" id="KW-1133">Transmembrane helix</keyword>
<accession>A0AAW5UEW1</accession>
<dbReference type="RefSeq" id="WP_264953482.1">
    <property type="nucleotide sequence ID" value="NZ_JAPDVE010000017.1"/>
</dbReference>
<feature type="domain" description="Acyltransferase 3" evidence="2">
    <location>
        <begin position="5"/>
        <end position="229"/>
    </location>
</feature>
<dbReference type="Pfam" id="PF01757">
    <property type="entry name" value="Acyl_transf_3"/>
    <property type="match status" value="1"/>
</dbReference>
<evidence type="ECO:0000313" key="3">
    <source>
        <dbReference type="EMBL" id="MCW4133027.1"/>
    </source>
</evidence>
<dbReference type="EMBL" id="JAPDVG010000002">
    <property type="protein sequence ID" value="MCW4133027.1"/>
    <property type="molecule type" value="Genomic_DNA"/>
</dbReference>
<dbReference type="GO" id="GO:0016747">
    <property type="term" value="F:acyltransferase activity, transferring groups other than amino-acyl groups"/>
    <property type="evidence" value="ECO:0007669"/>
    <property type="project" value="InterPro"/>
</dbReference>
<evidence type="ECO:0000256" key="1">
    <source>
        <dbReference type="SAM" id="Phobius"/>
    </source>
</evidence>
<proteinExistence type="predicted"/>
<dbReference type="InterPro" id="IPR002656">
    <property type="entry name" value="Acyl_transf_3_dom"/>
</dbReference>
<sequence>MQRLISFDVAKAICIILVVVGHYVPVYSPQWYVGVHDVIYTFHMPLFMFASGFIYMATKKDIPYKDFLLKKVKRLMVPYLSVSAIVITIKLLTEGHAYVENPVTWMSYVKMLYLPEAGYFLWFIWALWWMFVFSPLFKTKQMRLGLFIFAIVLHYIPNFLPDVFCLRQFQGMAVYFMLGVVCCDWKQQISFISKVPAWCVFGFFAVAEGINLMDMGGANINASALPWYRSGNGFFFSHRKIES</sequence>
<feature type="transmembrane region" description="Helical" evidence="1">
    <location>
        <begin position="119"/>
        <end position="137"/>
    </location>
</feature>
<dbReference type="PANTHER" id="PTHR37312">
    <property type="entry name" value="MEMBRANE-BOUND ACYLTRANSFERASE YKRP-RELATED"/>
    <property type="match status" value="1"/>
</dbReference>
<keyword evidence="1" id="KW-0812">Transmembrane</keyword>
<feature type="transmembrane region" description="Helical" evidence="1">
    <location>
        <begin position="144"/>
        <end position="160"/>
    </location>
</feature>
<dbReference type="AlphaFoldDB" id="A0AAW5UEW1"/>
<keyword evidence="3" id="KW-0012">Acyltransferase</keyword>
<evidence type="ECO:0000259" key="2">
    <source>
        <dbReference type="Pfam" id="PF01757"/>
    </source>
</evidence>
<dbReference type="PANTHER" id="PTHR37312:SF1">
    <property type="entry name" value="MEMBRANE-BOUND ACYLTRANSFERASE YKRP-RELATED"/>
    <property type="match status" value="1"/>
</dbReference>
<comment type="caution">
    <text evidence="3">The sequence shown here is derived from an EMBL/GenBank/DDBJ whole genome shotgun (WGS) entry which is preliminary data.</text>
</comment>
<keyword evidence="1" id="KW-0472">Membrane</keyword>